<evidence type="ECO:0000313" key="2">
    <source>
        <dbReference type="EMBL" id="MEW9571100.1"/>
    </source>
</evidence>
<evidence type="ECO:0000256" key="1">
    <source>
        <dbReference type="ARBA" id="ARBA00010554"/>
    </source>
</evidence>
<reference evidence="2 3" key="1">
    <citation type="submission" date="2024-06" db="EMBL/GenBank/DDBJ databases">
        <authorList>
            <person name="Woo H."/>
        </authorList>
    </citation>
    <scope>NUCLEOTIDE SEQUENCE [LARGE SCALE GENOMIC DNA]</scope>
    <source>
        <strain evidence="2 3">Si-c</strain>
    </source>
</reference>
<organism evidence="2 3">
    <name type="scientific">Rhodanobacter lycopersici</name>
    <dbReference type="NCBI Taxonomy" id="3162487"/>
    <lineage>
        <taxon>Bacteria</taxon>
        <taxon>Pseudomonadati</taxon>
        <taxon>Pseudomonadota</taxon>
        <taxon>Gammaproteobacteria</taxon>
        <taxon>Lysobacterales</taxon>
        <taxon>Rhodanobacteraceae</taxon>
        <taxon>Rhodanobacter</taxon>
    </lineage>
</organism>
<dbReference type="PANTHER" id="PTHR35983:SF1">
    <property type="entry name" value="UPF0166 PROTEIN TM_0021"/>
    <property type="match status" value="1"/>
</dbReference>
<dbReference type="EMBL" id="JBFOHK010000001">
    <property type="protein sequence ID" value="MEW9571100.1"/>
    <property type="molecule type" value="Genomic_DNA"/>
</dbReference>
<dbReference type="InterPro" id="IPR003793">
    <property type="entry name" value="UPF0166"/>
</dbReference>
<dbReference type="Gene3D" id="3.30.70.120">
    <property type="match status" value="1"/>
</dbReference>
<gene>
    <name evidence="2" type="ORF">ABQJ54_05005</name>
</gene>
<comment type="similarity">
    <text evidence="1">Belongs to the UPF0166 family.</text>
</comment>
<dbReference type="Proteomes" id="UP001556220">
    <property type="component" value="Unassembled WGS sequence"/>
</dbReference>
<accession>A0ABV3QB89</accession>
<proteinExistence type="inferred from homology"/>
<dbReference type="RefSeq" id="WP_367853162.1">
    <property type="nucleotide sequence ID" value="NZ_JBFOHK010000001.1"/>
</dbReference>
<comment type="caution">
    <text evidence="2">The sequence shown here is derived from an EMBL/GenBank/DDBJ whole genome shotgun (WGS) entry which is preliminary data.</text>
</comment>
<dbReference type="SUPFAM" id="SSF54913">
    <property type="entry name" value="GlnB-like"/>
    <property type="match status" value="1"/>
</dbReference>
<name>A0ABV3QB89_9GAMM</name>
<sequence>MTPETLIDGVQLRFYMHMHARHDGLLVSEWLLELAKEQKLGGGSVFRAIAGFGRHGVLHEEAFFELADDLPVVVEFLLRESEVEALLQQVRAAGAALVYSRVPARFGVLGNEENR</sequence>
<evidence type="ECO:0000313" key="3">
    <source>
        <dbReference type="Proteomes" id="UP001556220"/>
    </source>
</evidence>
<protein>
    <submittedName>
        <fullName evidence="2">DUF190 domain-containing protein</fullName>
    </submittedName>
</protein>
<keyword evidence="3" id="KW-1185">Reference proteome</keyword>
<dbReference type="InterPro" id="IPR015867">
    <property type="entry name" value="N-reg_PII/ATP_PRibTrfase_C"/>
</dbReference>
<dbReference type="InterPro" id="IPR011322">
    <property type="entry name" value="N-reg_PII-like_a/b"/>
</dbReference>
<dbReference type="Pfam" id="PF02641">
    <property type="entry name" value="DUF190"/>
    <property type="match status" value="1"/>
</dbReference>
<dbReference type="PANTHER" id="PTHR35983">
    <property type="entry name" value="UPF0166 PROTEIN TM_0021"/>
    <property type="match status" value="1"/>
</dbReference>